<reference evidence="1 2" key="1">
    <citation type="journal article" date="2023" name="Genes (Basel)">
        <title>Chromosome-Level Genome Assembly and Circadian Gene Repertoire of the Patagonia Blennie Eleginops maclovinus-The Closest Ancestral Proxy of Antarctic Cryonotothenioids.</title>
        <authorList>
            <person name="Cheng C.C."/>
            <person name="Rivera-Colon A.G."/>
            <person name="Minhas B.F."/>
            <person name="Wilson L."/>
            <person name="Rayamajhi N."/>
            <person name="Vargas-Chacoff L."/>
            <person name="Catchen J.M."/>
        </authorList>
    </citation>
    <scope>NUCLEOTIDE SEQUENCE [LARGE SCALE GENOMIC DNA]</scope>
    <source>
        <strain evidence="1">JMC-PN-2008</strain>
    </source>
</reference>
<protein>
    <submittedName>
        <fullName evidence="1">Uncharacterized protein</fullName>
    </submittedName>
</protein>
<dbReference type="EMBL" id="JAUZQC010000012">
    <property type="protein sequence ID" value="KAK5862525.1"/>
    <property type="molecule type" value="Genomic_DNA"/>
</dbReference>
<accession>A0AAN7XMN6</accession>
<organism evidence="1 2">
    <name type="scientific">Eleginops maclovinus</name>
    <name type="common">Patagonian blennie</name>
    <name type="synonym">Eleginus maclovinus</name>
    <dbReference type="NCBI Taxonomy" id="56733"/>
    <lineage>
        <taxon>Eukaryota</taxon>
        <taxon>Metazoa</taxon>
        <taxon>Chordata</taxon>
        <taxon>Craniata</taxon>
        <taxon>Vertebrata</taxon>
        <taxon>Euteleostomi</taxon>
        <taxon>Actinopterygii</taxon>
        <taxon>Neopterygii</taxon>
        <taxon>Teleostei</taxon>
        <taxon>Neoteleostei</taxon>
        <taxon>Acanthomorphata</taxon>
        <taxon>Eupercaria</taxon>
        <taxon>Perciformes</taxon>
        <taxon>Notothenioidei</taxon>
        <taxon>Eleginopidae</taxon>
        <taxon>Eleginops</taxon>
    </lineage>
</organism>
<proteinExistence type="predicted"/>
<evidence type="ECO:0000313" key="1">
    <source>
        <dbReference type="EMBL" id="KAK5862525.1"/>
    </source>
</evidence>
<reference evidence="1 2" key="2">
    <citation type="journal article" date="2023" name="Mol. Biol. Evol.">
        <title>Genomics of Secondarily Temperate Adaptation in the Only Non-Antarctic Icefish.</title>
        <authorList>
            <person name="Rivera-Colon A.G."/>
            <person name="Rayamajhi N."/>
            <person name="Minhas B.F."/>
            <person name="Madrigal G."/>
            <person name="Bilyk K.T."/>
            <person name="Yoon V."/>
            <person name="Hune M."/>
            <person name="Gregory S."/>
            <person name="Cheng C.H.C."/>
            <person name="Catchen J.M."/>
        </authorList>
    </citation>
    <scope>NUCLEOTIDE SEQUENCE [LARGE SCALE GENOMIC DNA]</scope>
    <source>
        <strain evidence="1">JMC-PN-2008</strain>
    </source>
</reference>
<keyword evidence="2" id="KW-1185">Reference proteome</keyword>
<comment type="caution">
    <text evidence="1">The sequence shown here is derived from an EMBL/GenBank/DDBJ whole genome shotgun (WGS) entry which is preliminary data.</text>
</comment>
<dbReference type="Proteomes" id="UP001346869">
    <property type="component" value="Unassembled WGS sequence"/>
</dbReference>
<name>A0AAN7XMN6_ELEMC</name>
<gene>
    <name evidence="1" type="ORF">PBY51_017913</name>
</gene>
<dbReference type="AlphaFoldDB" id="A0AAN7XMN6"/>
<sequence>MLVLLPGCTAATWRVIYSRMTQMSRIGTWQNPQLETPLPSCGQPKRMRLPRKQDYVDLIGFEVIFHGDQIYCTPTTSTSRRLVNLQM</sequence>
<evidence type="ECO:0000313" key="2">
    <source>
        <dbReference type="Proteomes" id="UP001346869"/>
    </source>
</evidence>